<dbReference type="InParanoid" id="H1Z0D6"/>
<dbReference type="STRING" id="937775.Metlim_0256"/>
<accession>H1Z0D6</accession>
<dbReference type="EMBL" id="CM001436">
    <property type="protein sequence ID" value="EHQ34403.1"/>
    <property type="molecule type" value="Genomic_DNA"/>
</dbReference>
<evidence type="ECO:0000313" key="2">
    <source>
        <dbReference type="Proteomes" id="UP000005741"/>
    </source>
</evidence>
<dbReference type="Proteomes" id="UP000005741">
    <property type="component" value="Chromosome"/>
</dbReference>
<sequence length="98" mass="11088">MLENKIYTQITGAITSAITGAHQGFVFILIAGFPNWQYYNWQYCVSPVEHYKVANDRGMKVTSAETRSIHTSSQKEMSGIPSVPARTNQDYILPQYIL</sequence>
<dbReference type="AlphaFoldDB" id="H1Z0D6"/>
<reference evidence="1 2" key="1">
    <citation type="submission" date="2011-10" db="EMBL/GenBank/DDBJ databases">
        <title>The Improved High-Quality Draft genome of Methanoplanus limicola DSM 2279.</title>
        <authorList>
            <consortium name="US DOE Joint Genome Institute (JGI-PGF)"/>
            <person name="Lucas S."/>
            <person name="Copeland A."/>
            <person name="Lapidus A."/>
            <person name="Glavina del Rio T."/>
            <person name="Dalin E."/>
            <person name="Tice H."/>
            <person name="Bruce D."/>
            <person name="Goodwin L."/>
            <person name="Pitluck S."/>
            <person name="Peters L."/>
            <person name="Mikhailova N."/>
            <person name="Lu M."/>
            <person name="Kyrpides N."/>
            <person name="Mavromatis K."/>
            <person name="Ivanova N."/>
            <person name="Markowitz V."/>
            <person name="Cheng J.-F."/>
            <person name="Hugenholtz P."/>
            <person name="Woyke T."/>
            <person name="Wu D."/>
            <person name="Wirth R."/>
            <person name="Brambilla E.-M."/>
            <person name="Klenk H.-P."/>
            <person name="Eisen J.A."/>
        </authorList>
    </citation>
    <scope>NUCLEOTIDE SEQUENCE [LARGE SCALE GENOMIC DNA]</scope>
    <source>
        <strain evidence="1 2">DSM 2279</strain>
    </source>
</reference>
<protein>
    <submittedName>
        <fullName evidence="1">Uncharacterized protein</fullName>
    </submittedName>
</protein>
<organism evidence="1 2">
    <name type="scientific">Methanoplanus limicola DSM 2279</name>
    <dbReference type="NCBI Taxonomy" id="937775"/>
    <lineage>
        <taxon>Archaea</taxon>
        <taxon>Methanobacteriati</taxon>
        <taxon>Methanobacteriota</taxon>
        <taxon>Stenosarchaea group</taxon>
        <taxon>Methanomicrobia</taxon>
        <taxon>Methanomicrobiales</taxon>
        <taxon>Methanomicrobiaceae</taxon>
        <taxon>Methanoplanus</taxon>
    </lineage>
</organism>
<gene>
    <name evidence="1" type="ORF">Metlim_0256</name>
</gene>
<keyword evidence="2" id="KW-1185">Reference proteome</keyword>
<name>H1Z0D6_9EURY</name>
<evidence type="ECO:0000313" key="1">
    <source>
        <dbReference type="EMBL" id="EHQ34403.1"/>
    </source>
</evidence>
<dbReference type="HOGENOM" id="CLU_2327290_0_0_2"/>
<proteinExistence type="predicted"/>